<reference evidence="1" key="1">
    <citation type="submission" date="2018-05" db="EMBL/GenBank/DDBJ databases">
        <authorList>
            <person name="Lanie J.A."/>
            <person name="Ng W.-L."/>
            <person name="Kazmierczak K.M."/>
            <person name="Andrzejewski T.M."/>
            <person name="Davidsen T.M."/>
            <person name="Wayne K.J."/>
            <person name="Tettelin H."/>
            <person name="Glass J.I."/>
            <person name="Rusch D."/>
            <person name="Podicherti R."/>
            <person name="Tsui H.-C.T."/>
            <person name="Winkler M.E."/>
        </authorList>
    </citation>
    <scope>NUCLEOTIDE SEQUENCE</scope>
</reference>
<sequence length="58" mass="6639">MNDNVFEGVRACVFDAYGTLFDVHSAVGRHSARLTDASAVSMLWRTKQLEYTWLRTLM</sequence>
<name>A0A382LEV1_9ZZZZ</name>
<dbReference type="InterPro" id="IPR036412">
    <property type="entry name" value="HAD-like_sf"/>
</dbReference>
<dbReference type="PRINTS" id="PR00413">
    <property type="entry name" value="HADHALOGNASE"/>
</dbReference>
<dbReference type="InterPro" id="IPR023214">
    <property type="entry name" value="HAD_sf"/>
</dbReference>
<dbReference type="Gene3D" id="1.10.150.240">
    <property type="entry name" value="Putative phosphatase, domain 2"/>
    <property type="match status" value="1"/>
</dbReference>
<gene>
    <name evidence="1" type="ORF">METZ01_LOCUS288034</name>
</gene>
<proteinExistence type="predicted"/>
<dbReference type="EMBL" id="UINC01086582">
    <property type="protein sequence ID" value="SVC35180.1"/>
    <property type="molecule type" value="Genomic_DNA"/>
</dbReference>
<dbReference type="SUPFAM" id="SSF56784">
    <property type="entry name" value="HAD-like"/>
    <property type="match status" value="1"/>
</dbReference>
<dbReference type="Gene3D" id="3.40.50.1000">
    <property type="entry name" value="HAD superfamily/HAD-like"/>
    <property type="match status" value="1"/>
</dbReference>
<feature type="non-terminal residue" evidence="1">
    <location>
        <position position="58"/>
    </location>
</feature>
<accession>A0A382LEV1</accession>
<protein>
    <recommendedName>
        <fullName evidence="2">Haloacid dehalogenase, type II</fullName>
    </recommendedName>
</protein>
<evidence type="ECO:0008006" key="2">
    <source>
        <dbReference type="Google" id="ProtNLM"/>
    </source>
</evidence>
<dbReference type="AlphaFoldDB" id="A0A382LEV1"/>
<dbReference type="InterPro" id="IPR023198">
    <property type="entry name" value="PGP-like_dom2"/>
</dbReference>
<evidence type="ECO:0000313" key="1">
    <source>
        <dbReference type="EMBL" id="SVC35180.1"/>
    </source>
</evidence>
<organism evidence="1">
    <name type="scientific">marine metagenome</name>
    <dbReference type="NCBI Taxonomy" id="408172"/>
    <lineage>
        <taxon>unclassified sequences</taxon>
        <taxon>metagenomes</taxon>
        <taxon>ecological metagenomes</taxon>
    </lineage>
</organism>
<dbReference type="InterPro" id="IPR006439">
    <property type="entry name" value="HAD-SF_hydro_IA"/>
</dbReference>